<dbReference type="PANTHER" id="PTHR43537:SF5">
    <property type="entry name" value="UXU OPERON TRANSCRIPTIONAL REGULATOR"/>
    <property type="match status" value="1"/>
</dbReference>
<sequence>MTKVLFEAVQDQLLELIADERLRAGDALPPEGELAVRLGVSRGSLREATRSLQSMGVLEARAGKGLFVQAFSLHPVIRMLPYRAIASGAELKELLELRAALERGLIDRVAAELTDDKLAELDAIVDEMDALERAGRAFPEQDRRFHRALYVVVGNRLVLDVLDTFWELSTRMRRELPPLRYDDLAERHRAIVRALRGDGDPVRAMDEHFTDIQARVTEMTSGEDAS</sequence>
<feature type="domain" description="HTH gntR-type" evidence="4">
    <location>
        <begin position="3"/>
        <end position="71"/>
    </location>
</feature>
<dbReference type="InterPro" id="IPR036390">
    <property type="entry name" value="WH_DNA-bd_sf"/>
</dbReference>
<evidence type="ECO:0000313" key="5">
    <source>
        <dbReference type="EMBL" id="NYI71465.1"/>
    </source>
</evidence>
<dbReference type="GO" id="GO:0003700">
    <property type="term" value="F:DNA-binding transcription factor activity"/>
    <property type="evidence" value="ECO:0007669"/>
    <property type="project" value="InterPro"/>
</dbReference>
<gene>
    <name evidence="5" type="ORF">GGQ54_002025</name>
</gene>
<dbReference type="SUPFAM" id="SSF48008">
    <property type="entry name" value="GntR ligand-binding domain-like"/>
    <property type="match status" value="1"/>
</dbReference>
<dbReference type="CDD" id="cd07377">
    <property type="entry name" value="WHTH_GntR"/>
    <property type="match status" value="1"/>
</dbReference>
<organism evidence="5 6">
    <name type="scientific">Naumannella cuiyingiana</name>
    <dbReference type="NCBI Taxonomy" id="1347891"/>
    <lineage>
        <taxon>Bacteria</taxon>
        <taxon>Bacillati</taxon>
        <taxon>Actinomycetota</taxon>
        <taxon>Actinomycetes</taxon>
        <taxon>Propionibacteriales</taxon>
        <taxon>Propionibacteriaceae</taxon>
        <taxon>Naumannella</taxon>
    </lineage>
</organism>
<reference evidence="5 6" key="1">
    <citation type="submission" date="2020-07" db="EMBL/GenBank/DDBJ databases">
        <title>Sequencing the genomes of 1000 actinobacteria strains.</title>
        <authorList>
            <person name="Klenk H.-P."/>
        </authorList>
    </citation>
    <scope>NUCLEOTIDE SEQUENCE [LARGE SCALE GENOMIC DNA]</scope>
    <source>
        <strain evidence="5 6">DSM 103164</strain>
    </source>
</reference>
<evidence type="ECO:0000259" key="4">
    <source>
        <dbReference type="PROSITE" id="PS50949"/>
    </source>
</evidence>
<keyword evidence="2 5" id="KW-0238">DNA-binding</keyword>
<dbReference type="InterPro" id="IPR011711">
    <property type="entry name" value="GntR_C"/>
</dbReference>
<dbReference type="SUPFAM" id="SSF46785">
    <property type="entry name" value="Winged helix' DNA-binding domain"/>
    <property type="match status" value="1"/>
</dbReference>
<evidence type="ECO:0000256" key="1">
    <source>
        <dbReference type="ARBA" id="ARBA00023015"/>
    </source>
</evidence>
<dbReference type="Gene3D" id="1.20.120.530">
    <property type="entry name" value="GntR ligand-binding domain-like"/>
    <property type="match status" value="1"/>
</dbReference>
<evidence type="ECO:0000256" key="3">
    <source>
        <dbReference type="ARBA" id="ARBA00023163"/>
    </source>
</evidence>
<dbReference type="InterPro" id="IPR000524">
    <property type="entry name" value="Tscrpt_reg_HTH_GntR"/>
</dbReference>
<accession>A0A7Z0ILB7</accession>
<dbReference type="AlphaFoldDB" id="A0A7Z0ILB7"/>
<dbReference type="PROSITE" id="PS50949">
    <property type="entry name" value="HTH_GNTR"/>
    <property type="match status" value="1"/>
</dbReference>
<protein>
    <submittedName>
        <fullName evidence="5">DNA-binding FadR family transcriptional regulator</fullName>
    </submittedName>
</protein>
<dbReference type="PRINTS" id="PR00035">
    <property type="entry name" value="HTHGNTR"/>
</dbReference>
<keyword evidence="6" id="KW-1185">Reference proteome</keyword>
<dbReference type="Gene3D" id="1.10.10.10">
    <property type="entry name" value="Winged helix-like DNA-binding domain superfamily/Winged helix DNA-binding domain"/>
    <property type="match status" value="1"/>
</dbReference>
<dbReference type="InterPro" id="IPR036388">
    <property type="entry name" value="WH-like_DNA-bd_sf"/>
</dbReference>
<dbReference type="EMBL" id="JACBZS010000001">
    <property type="protein sequence ID" value="NYI71465.1"/>
    <property type="molecule type" value="Genomic_DNA"/>
</dbReference>
<proteinExistence type="predicted"/>
<evidence type="ECO:0000313" key="6">
    <source>
        <dbReference type="Proteomes" id="UP000527616"/>
    </source>
</evidence>
<dbReference type="GO" id="GO:0003677">
    <property type="term" value="F:DNA binding"/>
    <property type="evidence" value="ECO:0007669"/>
    <property type="project" value="UniProtKB-KW"/>
</dbReference>
<keyword evidence="1" id="KW-0805">Transcription regulation</keyword>
<name>A0A7Z0ILB7_9ACTN</name>
<dbReference type="Pfam" id="PF07729">
    <property type="entry name" value="FCD"/>
    <property type="match status" value="1"/>
</dbReference>
<keyword evidence="3" id="KW-0804">Transcription</keyword>
<evidence type="ECO:0000256" key="2">
    <source>
        <dbReference type="ARBA" id="ARBA00023125"/>
    </source>
</evidence>
<dbReference type="SMART" id="SM00895">
    <property type="entry name" value="FCD"/>
    <property type="match status" value="1"/>
</dbReference>
<dbReference type="PANTHER" id="PTHR43537">
    <property type="entry name" value="TRANSCRIPTIONAL REGULATOR, GNTR FAMILY"/>
    <property type="match status" value="1"/>
</dbReference>
<dbReference type="Pfam" id="PF00392">
    <property type="entry name" value="GntR"/>
    <property type="match status" value="1"/>
</dbReference>
<dbReference type="InterPro" id="IPR008920">
    <property type="entry name" value="TF_FadR/GntR_C"/>
</dbReference>
<dbReference type="SMART" id="SM00345">
    <property type="entry name" value="HTH_GNTR"/>
    <property type="match status" value="1"/>
</dbReference>
<dbReference type="Proteomes" id="UP000527616">
    <property type="component" value="Unassembled WGS sequence"/>
</dbReference>
<comment type="caution">
    <text evidence="5">The sequence shown here is derived from an EMBL/GenBank/DDBJ whole genome shotgun (WGS) entry which is preliminary data.</text>
</comment>
<dbReference type="RefSeq" id="WP_179445284.1">
    <property type="nucleotide sequence ID" value="NZ_JACBZS010000001.1"/>
</dbReference>